<protein>
    <recommendedName>
        <fullName evidence="5">SRCR domain-containing protein</fullName>
    </recommendedName>
</protein>
<dbReference type="InterPro" id="IPR001190">
    <property type="entry name" value="SRCR"/>
</dbReference>
<organism evidence="6 7">
    <name type="scientific">Umbra pygmaea</name>
    <name type="common">Eastern mudminnow</name>
    <dbReference type="NCBI Taxonomy" id="75934"/>
    <lineage>
        <taxon>Eukaryota</taxon>
        <taxon>Metazoa</taxon>
        <taxon>Chordata</taxon>
        <taxon>Craniata</taxon>
        <taxon>Vertebrata</taxon>
        <taxon>Euteleostomi</taxon>
        <taxon>Actinopterygii</taxon>
        <taxon>Neopterygii</taxon>
        <taxon>Teleostei</taxon>
        <taxon>Protacanthopterygii</taxon>
        <taxon>Esociformes</taxon>
        <taxon>Umbridae</taxon>
        <taxon>Umbra</taxon>
    </lineage>
</organism>
<dbReference type="InterPro" id="IPR036772">
    <property type="entry name" value="SRCR-like_dom_sf"/>
</dbReference>
<reference evidence="6 7" key="1">
    <citation type="submission" date="2024-06" db="EMBL/GenBank/DDBJ databases">
        <authorList>
            <person name="Pan Q."/>
            <person name="Wen M."/>
            <person name="Jouanno E."/>
            <person name="Zahm M."/>
            <person name="Klopp C."/>
            <person name="Cabau C."/>
            <person name="Louis A."/>
            <person name="Berthelot C."/>
            <person name="Parey E."/>
            <person name="Roest Crollius H."/>
            <person name="Montfort J."/>
            <person name="Robinson-Rechavi M."/>
            <person name="Bouchez O."/>
            <person name="Lampietro C."/>
            <person name="Lopez Roques C."/>
            <person name="Donnadieu C."/>
            <person name="Postlethwait J."/>
            <person name="Bobe J."/>
            <person name="Verreycken H."/>
            <person name="Guiguen Y."/>
        </authorList>
    </citation>
    <scope>NUCLEOTIDE SEQUENCE [LARGE SCALE GENOMIC DNA]</scope>
    <source>
        <strain evidence="6">Up_M1</strain>
        <tissue evidence="6">Testis</tissue>
    </source>
</reference>
<dbReference type="SMART" id="SM00202">
    <property type="entry name" value="SR"/>
    <property type="match status" value="1"/>
</dbReference>
<feature type="domain" description="SRCR" evidence="5">
    <location>
        <begin position="41"/>
        <end position="141"/>
    </location>
</feature>
<dbReference type="PROSITE" id="PS50287">
    <property type="entry name" value="SRCR_2"/>
    <property type="match status" value="1"/>
</dbReference>
<keyword evidence="7" id="KW-1185">Reference proteome</keyword>
<evidence type="ECO:0000256" key="2">
    <source>
        <dbReference type="ARBA" id="ARBA00023157"/>
    </source>
</evidence>
<feature type="disulfide bond" evidence="3">
    <location>
        <begin position="79"/>
        <end position="140"/>
    </location>
</feature>
<dbReference type="PANTHER" id="PTHR24410">
    <property type="entry name" value="HL07962P-RELATED"/>
    <property type="match status" value="1"/>
</dbReference>
<dbReference type="InterPro" id="IPR011333">
    <property type="entry name" value="SKP1/BTB/POZ_sf"/>
</dbReference>
<comment type="caution">
    <text evidence="6">The sequence shown here is derived from an EMBL/GenBank/DDBJ whole genome shotgun (WGS) entry which is preliminary data.</text>
</comment>
<feature type="signal peptide" evidence="4">
    <location>
        <begin position="1"/>
        <end position="22"/>
    </location>
</feature>
<evidence type="ECO:0000313" key="6">
    <source>
        <dbReference type="EMBL" id="KAL0993479.1"/>
    </source>
</evidence>
<dbReference type="Gene3D" id="3.10.250.10">
    <property type="entry name" value="SRCR-like domain"/>
    <property type="match status" value="1"/>
</dbReference>
<accession>A0ABD0X2E4</accession>
<dbReference type="PANTHER" id="PTHR24410:SF16">
    <property type="entry name" value="GALECTIN-3-BINDING PROTEIN"/>
    <property type="match status" value="1"/>
</dbReference>
<feature type="disulfide bond" evidence="3">
    <location>
        <begin position="66"/>
        <end position="130"/>
    </location>
</feature>
<feature type="disulfide bond" evidence="3">
    <location>
        <begin position="110"/>
        <end position="120"/>
    </location>
</feature>
<dbReference type="Proteomes" id="UP001557470">
    <property type="component" value="Unassembled WGS sequence"/>
</dbReference>
<gene>
    <name evidence="6" type="ORF">UPYG_G00108540</name>
</gene>
<evidence type="ECO:0000256" key="4">
    <source>
        <dbReference type="SAM" id="SignalP"/>
    </source>
</evidence>
<dbReference type="FunFam" id="3.10.250.10:FF:000001">
    <property type="entry name" value="Lysyl oxidase 4 isoform X1"/>
    <property type="match status" value="1"/>
</dbReference>
<evidence type="ECO:0000256" key="3">
    <source>
        <dbReference type="PROSITE-ProRule" id="PRU00196"/>
    </source>
</evidence>
<dbReference type="AlphaFoldDB" id="A0ABD0X2E4"/>
<dbReference type="InterPro" id="IPR051481">
    <property type="entry name" value="BTB-POZ/Galectin-3-binding"/>
</dbReference>
<evidence type="ECO:0000256" key="1">
    <source>
        <dbReference type="ARBA" id="ARBA00022729"/>
    </source>
</evidence>
<feature type="chain" id="PRO_5044844067" description="SRCR domain-containing protein" evidence="4">
    <location>
        <begin position="23"/>
        <end position="598"/>
    </location>
</feature>
<dbReference type="CDD" id="cd18496">
    <property type="entry name" value="BACK_LGALS3BP"/>
    <property type="match status" value="1"/>
</dbReference>
<dbReference type="SUPFAM" id="SSF54695">
    <property type="entry name" value="POZ domain"/>
    <property type="match status" value="1"/>
</dbReference>
<dbReference type="Gene3D" id="1.25.40.420">
    <property type="match status" value="1"/>
</dbReference>
<dbReference type="PRINTS" id="PR00258">
    <property type="entry name" value="SPERACTRCPTR"/>
</dbReference>
<dbReference type="Pfam" id="PF07707">
    <property type="entry name" value="BACK"/>
    <property type="match status" value="1"/>
</dbReference>
<dbReference type="InterPro" id="IPR011705">
    <property type="entry name" value="BACK"/>
</dbReference>
<dbReference type="SUPFAM" id="SSF56487">
    <property type="entry name" value="SRCR-like"/>
    <property type="match status" value="1"/>
</dbReference>
<evidence type="ECO:0000313" key="7">
    <source>
        <dbReference type="Proteomes" id="UP001557470"/>
    </source>
</evidence>
<evidence type="ECO:0000259" key="5">
    <source>
        <dbReference type="PROSITE" id="PS50287"/>
    </source>
</evidence>
<keyword evidence="2 3" id="KW-1015">Disulfide bond</keyword>
<dbReference type="EMBL" id="JAGEUA010000003">
    <property type="protein sequence ID" value="KAL0993479.1"/>
    <property type="molecule type" value="Genomic_DNA"/>
</dbReference>
<dbReference type="SMART" id="SM00875">
    <property type="entry name" value="BACK"/>
    <property type="match status" value="1"/>
</dbReference>
<proteinExistence type="predicted"/>
<name>A0ABD0X2E4_UMBPY</name>
<keyword evidence="1 4" id="KW-0732">Signal</keyword>
<dbReference type="Gene3D" id="3.30.710.10">
    <property type="entry name" value="Potassium Channel Kv1.1, Chain A"/>
    <property type="match status" value="1"/>
</dbReference>
<sequence length="598" mass="67972">MQMYGITSLWLLFLLHVTGLDSATWNLFSKSSTEPPQEGQVRLVGGTRDSEGRVEVYHEGQWGTICDDSWDLAEAQVVCRELNFTGAISAVTGGTYGDGSGSIWLDDMDCKGTEKSLSSCSFKGWALTDCSHKEDAGVVCQTGPDVTSNKVHNLDHSLGISDELGELFDRENNCDFHIVVHRLTGNRDGEGKLEVEERNICAHRLILSLYPQFNITNGSNSLSIEVNQACSAYVTNFIRYLYTRQINVTISSAQCLHKLASEFGVKRLMQDTGRLFTVLLPEDPTFHTQVSLYNYALQTRDLLLQENCLQYLAWNCKALINSPAWSDVSVDFLMAFLVRSDLIVPDEAYLLQALEKWITKKGDSISTHSLTSLLEHIRFPMIPAEKLYDLKFTSILYKNHEKHYRASILRGFQFNSVPFNILNNVNGRKNDDELDYHPRIYTTEPWSITINSTNNEAPSRDMRYASNRGYQYYPTQASRYSRSKSFTTPNHNSVIFQTTGTNPISWSANIFINRQECYSCTSFPTASLALQSSLLQNQTKYVRYSNLLLLTCEGKFFFHVQDFKNNMAQVPNNSSLYMPYPCSEGQYIFHFVVRPEYI</sequence>
<dbReference type="Pfam" id="PF00530">
    <property type="entry name" value="SRCR"/>
    <property type="match status" value="1"/>
</dbReference>